<keyword evidence="3" id="KW-1185">Reference proteome</keyword>
<dbReference type="Pfam" id="PF05099">
    <property type="entry name" value="TerB"/>
    <property type="match status" value="1"/>
</dbReference>
<proteinExistence type="predicted"/>
<protein>
    <recommendedName>
        <fullName evidence="1">Co-chaperone DjlA N-terminal domain-containing protein</fullName>
    </recommendedName>
</protein>
<organism evidence="2 3">
    <name type="scientific">Rhodoferax fermentans</name>
    <dbReference type="NCBI Taxonomy" id="28066"/>
    <lineage>
        <taxon>Bacteria</taxon>
        <taxon>Pseudomonadati</taxon>
        <taxon>Pseudomonadota</taxon>
        <taxon>Betaproteobacteria</taxon>
        <taxon>Burkholderiales</taxon>
        <taxon>Comamonadaceae</taxon>
        <taxon>Rhodoferax</taxon>
    </lineage>
</organism>
<evidence type="ECO:0000313" key="3">
    <source>
        <dbReference type="Proteomes" id="UP000190750"/>
    </source>
</evidence>
<gene>
    <name evidence="2" type="ORF">RF819_16715</name>
</gene>
<dbReference type="CDD" id="cd07313">
    <property type="entry name" value="terB_like_2"/>
    <property type="match status" value="1"/>
</dbReference>
<dbReference type="AlphaFoldDB" id="A0A1T1AVK2"/>
<sequence>MLTPFKNLLTSFFMPDEAAGPSRAQHLQLATAVLMVEVMRADANISVAERDQTLATLRQRFALDDAALTQLLAQAEQTAQRANDYFHFTSAMNDDFTQAEKIQVVEYMWQVAYADGALDANENHLISKVAGLLHVTHGDYIVAKMRAKEAAQGQG</sequence>
<evidence type="ECO:0000259" key="1">
    <source>
        <dbReference type="Pfam" id="PF05099"/>
    </source>
</evidence>
<feature type="domain" description="Co-chaperone DjlA N-terminal" evidence="1">
    <location>
        <begin position="28"/>
        <end position="144"/>
    </location>
</feature>
<comment type="caution">
    <text evidence="2">The sequence shown here is derived from an EMBL/GenBank/DDBJ whole genome shotgun (WGS) entry which is preliminary data.</text>
</comment>
<name>A0A1T1AVK2_RHOFE</name>
<dbReference type="Gene3D" id="1.10.3680.10">
    <property type="entry name" value="TerB-like"/>
    <property type="match status" value="1"/>
</dbReference>
<dbReference type="InterPro" id="IPR029024">
    <property type="entry name" value="TerB-like"/>
</dbReference>
<dbReference type="RefSeq" id="WP_078366012.1">
    <property type="nucleotide sequence ID" value="NZ_MTJN01000002.1"/>
</dbReference>
<dbReference type="STRING" id="28066.RF819_16715"/>
<dbReference type="SUPFAM" id="SSF158682">
    <property type="entry name" value="TerB-like"/>
    <property type="match status" value="1"/>
</dbReference>
<dbReference type="Proteomes" id="UP000190750">
    <property type="component" value="Unassembled WGS sequence"/>
</dbReference>
<accession>A0A1T1AVK2</accession>
<dbReference type="OrthoDB" id="5294347at2"/>
<dbReference type="InterPro" id="IPR007791">
    <property type="entry name" value="DjlA_N"/>
</dbReference>
<evidence type="ECO:0000313" key="2">
    <source>
        <dbReference type="EMBL" id="OOV08144.1"/>
    </source>
</evidence>
<dbReference type="EMBL" id="MTJN01000002">
    <property type="protein sequence ID" value="OOV08144.1"/>
    <property type="molecule type" value="Genomic_DNA"/>
</dbReference>
<reference evidence="2 3" key="1">
    <citation type="submission" date="2017-01" db="EMBL/GenBank/DDBJ databases">
        <title>Genome sequencing of Rhodoferax fermentans JCM 7819.</title>
        <authorList>
            <person name="Kim Y.J."/>
            <person name="Farh M.E.-A."/>
            <person name="Yang D.-C."/>
        </authorList>
    </citation>
    <scope>NUCLEOTIDE SEQUENCE [LARGE SCALE GENOMIC DNA]</scope>
    <source>
        <strain evidence="2 3">JCM 7819</strain>
    </source>
</reference>